<dbReference type="OrthoDB" id="10571183at2759"/>
<protein>
    <submittedName>
        <fullName evidence="1">Uncharacterized protein</fullName>
    </submittedName>
</protein>
<sequence>MVTKRGKKIWNFDPKQRQHLVYMVTVSIESPADTKVILPLLMIVALFWAIRKCLVLKKVECGDPICAQYTDSLPPLGKRPFTGPELAHRHTQEVIKELSSMWLQLPGSRQDHLNCPAALTSRNSYER</sequence>
<name>A0A9P5BMP9_9HYPO</name>
<dbReference type="EMBL" id="LUFC02000121">
    <property type="protein sequence ID" value="KAF4501556.1"/>
    <property type="molecule type" value="Genomic_DNA"/>
</dbReference>
<reference evidence="1" key="1">
    <citation type="submission" date="2020-01" db="EMBL/GenBank/DDBJ databases">
        <title>Identification and distribution of gene clusters putatively required for synthesis of sphingolipid metabolism inhibitors in phylogenetically diverse species of the filamentous fungus Fusarium.</title>
        <authorList>
            <person name="Kim H.-S."/>
            <person name="Busman M."/>
            <person name="Brown D.W."/>
            <person name="Divon H."/>
            <person name="Uhlig S."/>
            <person name="Proctor R.H."/>
        </authorList>
    </citation>
    <scope>NUCLEOTIDE SEQUENCE</scope>
    <source>
        <strain evidence="1">NRRL 31653</strain>
    </source>
</reference>
<accession>A0A9P5BMP9</accession>
<evidence type="ECO:0000313" key="2">
    <source>
        <dbReference type="Proteomes" id="UP000737391"/>
    </source>
</evidence>
<gene>
    <name evidence="1" type="ORF">FAGAP_2277</name>
</gene>
<keyword evidence="2" id="KW-1185">Reference proteome</keyword>
<organism evidence="1 2">
    <name type="scientific">Fusarium agapanthi</name>
    <dbReference type="NCBI Taxonomy" id="1803897"/>
    <lineage>
        <taxon>Eukaryota</taxon>
        <taxon>Fungi</taxon>
        <taxon>Dikarya</taxon>
        <taxon>Ascomycota</taxon>
        <taxon>Pezizomycotina</taxon>
        <taxon>Sordariomycetes</taxon>
        <taxon>Hypocreomycetidae</taxon>
        <taxon>Hypocreales</taxon>
        <taxon>Nectriaceae</taxon>
        <taxon>Fusarium</taxon>
        <taxon>Fusarium fujikuroi species complex</taxon>
    </lineage>
</organism>
<dbReference type="Proteomes" id="UP000737391">
    <property type="component" value="Unassembled WGS sequence"/>
</dbReference>
<evidence type="ECO:0000313" key="1">
    <source>
        <dbReference type="EMBL" id="KAF4501556.1"/>
    </source>
</evidence>
<proteinExistence type="predicted"/>
<comment type="caution">
    <text evidence="1">The sequence shown here is derived from an EMBL/GenBank/DDBJ whole genome shotgun (WGS) entry which is preliminary data.</text>
</comment>
<dbReference type="AlphaFoldDB" id="A0A9P5BMP9"/>